<dbReference type="InterPro" id="IPR044663">
    <property type="entry name" value="CAD1/NSL1-like"/>
</dbReference>
<dbReference type="AlphaFoldDB" id="A0A7J0DW95"/>
<dbReference type="OrthoDB" id="1366754at2759"/>
<protein>
    <submittedName>
        <fullName evidence="1">MAC/Perforin domain-containing protein</fullName>
    </submittedName>
</protein>
<keyword evidence="2" id="KW-1185">Reference proteome</keyword>
<sequence>MEDTNTPISDARITTLCNSIQALGRGFDVTSDIRLLYCKGTPGSRLVRIDEENTEDFVVSDGVVVPNVSVDIGYSTGKRTTEAIPVCSFHEVSF</sequence>
<name>A0A7J0DW95_9ERIC</name>
<dbReference type="GO" id="GO:2000031">
    <property type="term" value="P:regulation of salicylic acid mediated signaling pathway"/>
    <property type="evidence" value="ECO:0007669"/>
    <property type="project" value="InterPro"/>
</dbReference>
<evidence type="ECO:0000313" key="2">
    <source>
        <dbReference type="Proteomes" id="UP000585474"/>
    </source>
</evidence>
<evidence type="ECO:0000313" key="1">
    <source>
        <dbReference type="EMBL" id="GFS42383.1"/>
    </source>
</evidence>
<comment type="caution">
    <text evidence="1">The sequence shown here is derived from an EMBL/GenBank/DDBJ whole genome shotgun (WGS) entry which is preliminary data.</text>
</comment>
<dbReference type="PANTHER" id="PTHR33199:SF3">
    <property type="entry name" value="MACPF DOMAIN-CONTAINING PROTEIN CAD1"/>
    <property type="match status" value="1"/>
</dbReference>
<accession>A0A7J0DW95</accession>
<dbReference type="PANTHER" id="PTHR33199">
    <property type="entry name" value="MACPF DOMAIN-CONTAINING PROTEIN CAD1"/>
    <property type="match status" value="1"/>
</dbReference>
<gene>
    <name evidence="1" type="ORF">Acr_00g0079530</name>
</gene>
<proteinExistence type="predicted"/>
<dbReference type="EMBL" id="BJWL01000398">
    <property type="protein sequence ID" value="GFS42383.1"/>
    <property type="molecule type" value="Genomic_DNA"/>
</dbReference>
<organism evidence="1 2">
    <name type="scientific">Actinidia rufa</name>
    <dbReference type="NCBI Taxonomy" id="165716"/>
    <lineage>
        <taxon>Eukaryota</taxon>
        <taxon>Viridiplantae</taxon>
        <taxon>Streptophyta</taxon>
        <taxon>Embryophyta</taxon>
        <taxon>Tracheophyta</taxon>
        <taxon>Spermatophyta</taxon>
        <taxon>Magnoliopsida</taxon>
        <taxon>eudicotyledons</taxon>
        <taxon>Gunneridae</taxon>
        <taxon>Pentapetalae</taxon>
        <taxon>asterids</taxon>
        <taxon>Ericales</taxon>
        <taxon>Actinidiaceae</taxon>
        <taxon>Actinidia</taxon>
    </lineage>
</organism>
<reference evidence="2" key="1">
    <citation type="submission" date="2019-07" db="EMBL/GenBank/DDBJ databases">
        <title>De Novo Assembly of kiwifruit Actinidia rufa.</title>
        <authorList>
            <person name="Sugita-Konishi S."/>
            <person name="Sato K."/>
            <person name="Mori E."/>
            <person name="Abe Y."/>
            <person name="Kisaki G."/>
            <person name="Hamano K."/>
            <person name="Suezawa K."/>
            <person name="Otani M."/>
            <person name="Fukuda T."/>
            <person name="Manabe T."/>
            <person name="Gomi K."/>
            <person name="Tabuchi M."/>
            <person name="Akimitsu K."/>
            <person name="Kataoka I."/>
        </authorList>
    </citation>
    <scope>NUCLEOTIDE SEQUENCE [LARGE SCALE GENOMIC DNA]</scope>
    <source>
        <strain evidence="2">cv. Fuchu</strain>
    </source>
</reference>
<dbReference type="Proteomes" id="UP000585474">
    <property type="component" value="Unassembled WGS sequence"/>
</dbReference>
<dbReference type="GO" id="GO:0009626">
    <property type="term" value="P:plant-type hypersensitive response"/>
    <property type="evidence" value="ECO:0007669"/>
    <property type="project" value="TreeGrafter"/>
</dbReference>
<dbReference type="GO" id="GO:0005886">
    <property type="term" value="C:plasma membrane"/>
    <property type="evidence" value="ECO:0007669"/>
    <property type="project" value="TreeGrafter"/>
</dbReference>